<gene>
    <name evidence="3" type="ORF">D0T12_15345</name>
</gene>
<dbReference type="Gene3D" id="1.10.10.2840">
    <property type="entry name" value="PucR C-terminal helix-turn-helix domain"/>
    <property type="match status" value="1"/>
</dbReference>
<dbReference type="InterPro" id="IPR042070">
    <property type="entry name" value="PucR_C-HTH_sf"/>
</dbReference>
<dbReference type="InterPro" id="IPR025736">
    <property type="entry name" value="PucR_C-HTH_dom"/>
</dbReference>
<organism evidence="3 4">
    <name type="scientific">Actinomadura spongiicola</name>
    <dbReference type="NCBI Taxonomy" id="2303421"/>
    <lineage>
        <taxon>Bacteria</taxon>
        <taxon>Bacillati</taxon>
        <taxon>Actinomycetota</taxon>
        <taxon>Actinomycetes</taxon>
        <taxon>Streptosporangiales</taxon>
        <taxon>Thermomonosporaceae</taxon>
        <taxon>Actinomadura</taxon>
    </lineage>
</organism>
<dbReference type="Proteomes" id="UP000262882">
    <property type="component" value="Unassembled WGS sequence"/>
</dbReference>
<proteinExistence type="predicted"/>
<dbReference type="InterPro" id="IPR051448">
    <property type="entry name" value="CdaR-like_regulators"/>
</dbReference>
<feature type="domain" description="PucR C-terminal helix-turn-helix" evidence="1">
    <location>
        <begin position="320"/>
        <end position="369"/>
    </location>
</feature>
<reference evidence="3 4" key="1">
    <citation type="submission" date="2018-08" db="EMBL/GenBank/DDBJ databases">
        <title>Actinomadura spongicola sp. nov., isolated from marine sponge Leucetta chagosensis.</title>
        <authorList>
            <person name="Li L."/>
            <person name="Lin H.W."/>
        </authorList>
    </citation>
    <scope>NUCLEOTIDE SEQUENCE [LARGE SCALE GENOMIC DNA]</scope>
    <source>
        <strain evidence="3 4">LHW52907</strain>
    </source>
</reference>
<dbReference type="Pfam" id="PF14361">
    <property type="entry name" value="RsbRD_N"/>
    <property type="match status" value="1"/>
</dbReference>
<dbReference type="PANTHER" id="PTHR33744">
    <property type="entry name" value="CARBOHYDRATE DIACID REGULATOR"/>
    <property type="match status" value="1"/>
</dbReference>
<keyword evidence="4" id="KW-1185">Reference proteome</keyword>
<dbReference type="OrthoDB" id="4571023at2"/>
<dbReference type="PANTHER" id="PTHR33744:SF7">
    <property type="entry name" value="PUCR FAMILY TRANSCRIPTIONAL REGULATOR"/>
    <property type="match status" value="1"/>
</dbReference>
<feature type="domain" description="RsbT co-antagonist protein RsbRD N-terminal" evidence="2">
    <location>
        <begin position="15"/>
        <end position="134"/>
    </location>
</feature>
<dbReference type="AlphaFoldDB" id="A0A372GJ18"/>
<protein>
    <submittedName>
        <fullName evidence="3">Uncharacterized protein</fullName>
    </submittedName>
</protein>
<dbReference type="EMBL" id="QVNQ01000004">
    <property type="protein sequence ID" value="RFS85119.1"/>
    <property type="molecule type" value="Genomic_DNA"/>
</dbReference>
<evidence type="ECO:0000313" key="3">
    <source>
        <dbReference type="EMBL" id="RFS85119.1"/>
    </source>
</evidence>
<accession>A0A372GJ18</accession>
<evidence type="ECO:0000259" key="1">
    <source>
        <dbReference type="Pfam" id="PF13556"/>
    </source>
</evidence>
<dbReference type="InterPro" id="IPR025751">
    <property type="entry name" value="RsbRD_N_dom"/>
</dbReference>
<dbReference type="Pfam" id="PF13556">
    <property type="entry name" value="HTH_30"/>
    <property type="match status" value="1"/>
</dbReference>
<evidence type="ECO:0000313" key="4">
    <source>
        <dbReference type="Proteomes" id="UP000262882"/>
    </source>
</evidence>
<name>A0A372GJ18_9ACTN</name>
<evidence type="ECO:0000259" key="2">
    <source>
        <dbReference type="Pfam" id="PF14361"/>
    </source>
</evidence>
<sequence>MGDLFGVLAKRVAANARRAVEVYSRELPEWRAMGERDVAAPLEFAVLLRRRSVELASHDQPFTGDDLAVIASVGRARGRAGVSLGSCRRVLGLHTTLMMQEMHEAAADAELDDLLRMLNWLGEQGFAAQDSYIRGFLDGQRHLLPDAERVQRLAAALLTGDPAAAELASSLDMPAASQYTVTVVRIADPDFRPAPATRAKILDALLAMDRVPMRWTDRLEFAVLLPATDRDRERALALAAAFAESVGRPCAVGADTASVSDLRGAVALARQISRTAPGERVPRRIRTVADMFVELGAARLPEIDLWLREVAHRLSRGPDLVATLDAYYRHDKNRGAAASDLYVHPRTLDYRLRRARELTGIDPTTTHGVRTLSATVTRILADG</sequence>
<comment type="caution">
    <text evidence="3">The sequence shown here is derived from an EMBL/GenBank/DDBJ whole genome shotgun (WGS) entry which is preliminary data.</text>
</comment>